<protein>
    <submittedName>
        <fullName evidence="1">Uncharacterized protein</fullName>
    </submittedName>
</protein>
<sequence>MPSCTVELSLYFLAQDRVYAYLCYRNLPILSRVSKHEPFGVLFPAGRPCLIKCQNSELFGERLDAEWSAACKPTASSPRMLFLSNVQADDAKELSELSLVAAYSVSGDIFFGDKSLLVSKFEGLFPIPEIFTTSAAQIGGFELIIKDAHLYISKSMLIVLSSGESATPDTLPEQAILHQMRVSVRGLSSLSTSLVSSVELQVQEYTEKLELLANLIAPESVQRSSPSLSSSSDILAHLSDSLGDANIPIYLFDFSRKDECSTNPSECGLQAYRPNRFFVSLVADIEIYSKPCGLTWIHRTTTPCFCGTTLRLFLDDIYRFIQLFLQKIELRPIIYLYPVSTVDDCNAEADLVQYSSRAGLFNTVILIPFLCINEFLSSAELCINVAANIFTYCFLSWAAGSILLCSTTHTRMTSSLTDFVMLSLFYQYKSLVLSFLSDSGLCMDSHHTYDPQLLDCTAVSRLLGDIHALRQTTCYRYDKRLDLQIYELLMTLHRASSLDLYSTQRSSKYLSDMLKLFAFSLGLDFPSDILTSTWAQDNVIKEVECAFFSPILTRYVALHDGSHVLHTKNRNTTSPNSHLSFLPTVMFVCTPTDKTYITYFEQHVEPIRSIFSQPSQSGSSQSSVFSCLKTLLLLPSNIAELSPSLSPQLKPLQDILTDAKDVFAEFATHLKPPMTHAFSLLENDYIKFATHSKHTVFSPPVIYAQFYSKLYSLPQITVQSELLRLAEGISIVNTVPSKLSCLFCPKYTKNSFLLQILTPKIGLKSSQRLLEDRQSKTPDGVLCIKTAAQEYSPSLSAAVELTKIISSAHNQVRVLEQLYIQSHRENNRQMSILTHFNSTLSAASYSLKFLLDKTIQNERPVILLKTELNFIFKNISTNSNEYFPISGGSFPTDSVFIHILHPGSFRDLIAIFYARDFSNLQLNSGILMPYPPTNRFVPKHTRSSILGIVEPFLLFVCPRGNPPNPSYLIEALNMSARNAHLHFLYKIGAELSQMGTINTDLVDTVMSTVETQGIFSQLSIYFLVMSKLLFVLRSIILNEASSVTPSLRRAAASYLYLIGDRVWLIDYLTTLLRIIRHYIDQSSAIVAAGIVKSLLPIFCRVDAGLYLLLQLCIRGVCSKERKALDTNRDGLRTVMLTDAECRCSLVYNMDFCAQVLRNAAIFSYTRATGPTVSSFDLQRSCSATCLCDLDGKRISSGCESKPKTACTLRTMLGIQRKVTDLIELLMTPTSVYGLRIVTSLDDVSELVQAVLFYAVTRIRLFSETEWLSKLPSICETIYIYIGRYSGGSDSPCNHLSIAKCPEPIRTKVQIIHLQMLANLLSIPVKNHELVVAEQTARSSSPYWTTVYQMLSHLIQFNTPISEFTLSSVLHMLVKLGTTPHLVPQCQQMAFQLAYILLSRTNIVSPVAPAHFLYIDIITGAFGTHRVTHSLTFLEWTLEVQPYITYFMNNFGGYAFNPQRPSIPRIFSFMEPACPDCFFGTCTCSFLSDSLYYKSVGEMAHEPFLKKMLALGQTVLSMMNLPVAICGDMRIYADYEQSFTLRIEELRKPRIEERMDFLAKLMRSPEEPQDTDNPSQQMLTSSELAREEMRLLQGYCIYSQNGELRVMAQRILKLITLILGDTIAKYDVPVTWRLILRDAPHKDRIAG</sequence>
<organism evidence="1 2">
    <name type="scientific">Giardia intestinalis (strain ATCC 50581 / GS clone H7)</name>
    <name type="common">Giardia lamblia</name>
    <dbReference type="NCBI Taxonomy" id="598745"/>
    <lineage>
        <taxon>Eukaryota</taxon>
        <taxon>Metamonada</taxon>
        <taxon>Diplomonadida</taxon>
        <taxon>Hexamitidae</taxon>
        <taxon>Giardiinae</taxon>
        <taxon>Giardia</taxon>
    </lineage>
</organism>
<dbReference type="VEuPathDB" id="GiardiaDB:GL50581_2884"/>
<evidence type="ECO:0000313" key="1">
    <source>
        <dbReference type="EMBL" id="EES99888.1"/>
    </source>
</evidence>
<comment type="caution">
    <text evidence="1">The sequence shown here is derived from an EMBL/GenBank/DDBJ whole genome shotgun (WGS) entry which is preliminary data.</text>
</comment>
<dbReference type="OrthoDB" id="10251027at2759"/>
<reference evidence="1 2" key="1">
    <citation type="journal article" date="2009" name="PLoS Pathog.">
        <title>Draft genome sequencing of giardia intestinalis assemblage B isolate GS: is human giardiasis caused by two different species?</title>
        <authorList>
            <person name="Franzen O."/>
            <person name="Jerlstrom-Hultqvist J."/>
            <person name="Castro E."/>
            <person name="Sherwood E."/>
            <person name="Ankarklev J."/>
            <person name="Reiner D.S."/>
            <person name="Palm D."/>
            <person name="Andersson J.O."/>
            <person name="Andersson B."/>
            <person name="Svard S.G."/>
        </authorList>
    </citation>
    <scope>NUCLEOTIDE SEQUENCE [LARGE SCALE GENOMIC DNA]</scope>
    <source>
        <strain evidence="2">ATCC 50581 / GS clone H7</strain>
    </source>
</reference>
<dbReference type="EMBL" id="ACGJ01002431">
    <property type="protein sequence ID" value="EES99888.1"/>
    <property type="molecule type" value="Genomic_DNA"/>
</dbReference>
<proteinExistence type="predicted"/>
<gene>
    <name evidence="1" type="ORF">GL50581_2884</name>
</gene>
<dbReference type="Proteomes" id="UP000002488">
    <property type="component" value="Unassembled WGS sequence"/>
</dbReference>
<evidence type="ECO:0000313" key="2">
    <source>
        <dbReference type="Proteomes" id="UP000002488"/>
    </source>
</evidence>
<dbReference type="OMA" id="ICETIYI"/>
<accession>C6LVS6</accession>
<name>C6LVS6_GIAIB</name>